<feature type="domain" description="Transcription regulator PadR N-terminal" evidence="1">
    <location>
        <begin position="7"/>
        <end position="81"/>
    </location>
</feature>
<evidence type="ECO:0000259" key="1">
    <source>
        <dbReference type="Pfam" id="PF03551"/>
    </source>
</evidence>
<dbReference type="InterPro" id="IPR036388">
    <property type="entry name" value="WH-like_DNA-bd_sf"/>
</dbReference>
<feature type="domain" description="Transcription regulator PadR C-terminal" evidence="2">
    <location>
        <begin position="94"/>
        <end position="171"/>
    </location>
</feature>
<evidence type="ECO:0000313" key="4">
    <source>
        <dbReference type="Proteomes" id="UP001056707"/>
    </source>
</evidence>
<dbReference type="Proteomes" id="UP001056707">
    <property type="component" value="Chromosome"/>
</dbReference>
<keyword evidence="4" id="KW-1185">Reference proteome</keyword>
<protein>
    <submittedName>
        <fullName evidence="3">PadR family transcriptional regulator</fullName>
    </submittedName>
</protein>
<dbReference type="Pfam" id="PF03551">
    <property type="entry name" value="PadR"/>
    <property type="match status" value="1"/>
</dbReference>
<evidence type="ECO:0000313" key="3">
    <source>
        <dbReference type="EMBL" id="USS85569.1"/>
    </source>
</evidence>
<organism evidence="3 4">
    <name type="scientific">Fructilactobacillus myrtifloralis</name>
    <dbReference type="NCBI Taxonomy" id="2940301"/>
    <lineage>
        <taxon>Bacteria</taxon>
        <taxon>Bacillati</taxon>
        <taxon>Bacillota</taxon>
        <taxon>Bacilli</taxon>
        <taxon>Lactobacillales</taxon>
        <taxon>Lactobacillaceae</taxon>
        <taxon>Fructilactobacillus</taxon>
    </lineage>
</organism>
<dbReference type="EMBL" id="CP097116">
    <property type="protein sequence ID" value="USS85569.1"/>
    <property type="molecule type" value="Genomic_DNA"/>
</dbReference>
<proteinExistence type="predicted"/>
<dbReference type="SUPFAM" id="SSF46785">
    <property type="entry name" value="Winged helix' DNA-binding domain"/>
    <property type="match status" value="1"/>
</dbReference>
<dbReference type="RefSeq" id="WP_252750464.1">
    <property type="nucleotide sequence ID" value="NZ_CP097116.1"/>
</dbReference>
<name>A0ABY5BT84_9LACO</name>
<dbReference type="Gene3D" id="6.10.140.1570">
    <property type="match status" value="1"/>
</dbReference>
<reference evidence="3" key="1">
    <citation type="submission" date="2022-05" db="EMBL/GenBank/DDBJ databases">
        <authorList>
            <person name="Oliphant S.A."/>
            <person name="Watson-Haigh N.S."/>
            <person name="Sumby K.M."/>
            <person name="Gardner J.M."/>
            <person name="Jiranek V."/>
        </authorList>
    </citation>
    <scope>NUCLEOTIDE SEQUENCE</scope>
    <source>
        <strain evidence="3">KI16_H9</strain>
    </source>
</reference>
<dbReference type="PANTHER" id="PTHR43252">
    <property type="entry name" value="TRANSCRIPTIONAL REGULATOR YQJI"/>
    <property type="match status" value="1"/>
</dbReference>
<dbReference type="Pfam" id="PF10400">
    <property type="entry name" value="Vir_act_alpha_C"/>
    <property type="match status" value="1"/>
</dbReference>
<sequence>MKGKEIILGLLETRGPLTGYEINEIIQNQLSHFYDGSYGMIYPTLRKLEQDELVTKRQVNQTEKPNKNVFSILPAGQTAFRQALTSDLTTDTFKSDFLLKMYFGDQLTPAQKRTLVQQELDLKQLKLDALHANLTDWQARGMTENQRLTANYGIATYTAQIKVLNEELQRLTTG</sequence>
<dbReference type="InterPro" id="IPR018309">
    <property type="entry name" value="Tscrpt_reg_PadR_C"/>
</dbReference>
<dbReference type="InterPro" id="IPR036390">
    <property type="entry name" value="WH_DNA-bd_sf"/>
</dbReference>
<gene>
    <name evidence="3" type="ORF">M3M35_02695</name>
</gene>
<accession>A0ABY5BT84</accession>
<dbReference type="InterPro" id="IPR005149">
    <property type="entry name" value="Tscrpt_reg_PadR_N"/>
</dbReference>
<dbReference type="Gene3D" id="1.10.10.10">
    <property type="entry name" value="Winged helix-like DNA-binding domain superfamily/Winged helix DNA-binding domain"/>
    <property type="match status" value="1"/>
</dbReference>
<dbReference type="PANTHER" id="PTHR43252:SF6">
    <property type="entry name" value="NEGATIVE TRANSCRIPTION REGULATOR PADR"/>
    <property type="match status" value="1"/>
</dbReference>
<evidence type="ECO:0000259" key="2">
    <source>
        <dbReference type="Pfam" id="PF10400"/>
    </source>
</evidence>